<feature type="compositionally biased region" description="Acidic residues" evidence="1">
    <location>
        <begin position="55"/>
        <end position="88"/>
    </location>
</feature>
<protein>
    <submittedName>
        <fullName evidence="2">Uncharacterized protein</fullName>
    </submittedName>
</protein>
<evidence type="ECO:0000313" key="3">
    <source>
        <dbReference type="Proteomes" id="UP000604046"/>
    </source>
</evidence>
<organism evidence="2 3">
    <name type="scientific">Symbiodinium natans</name>
    <dbReference type="NCBI Taxonomy" id="878477"/>
    <lineage>
        <taxon>Eukaryota</taxon>
        <taxon>Sar</taxon>
        <taxon>Alveolata</taxon>
        <taxon>Dinophyceae</taxon>
        <taxon>Suessiales</taxon>
        <taxon>Symbiodiniaceae</taxon>
        <taxon>Symbiodinium</taxon>
    </lineage>
</organism>
<evidence type="ECO:0000256" key="1">
    <source>
        <dbReference type="SAM" id="MobiDB-lite"/>
    </source>
</evidence>
<dbReference type="OrthoDB" id="437300at2759"/>
<dbReference type="AlphaFoldDB" id="A0A812UZL2"/>
<accession>A0A812UZL2</accession>
<dbReference type="EMBL" id="CAJNDS010002762">
    <property type="protein sequence ID" value="CAE7588777.1"/>
    <property type="molecule type" value="Genomic_DNA"/>
</dbReference>
<reference evidence="2" key="1">
    <citation type="submission" date="2021-02" db="EMBL/GenBank/DDBJ databases">
        <authorList>
            <person name="Dougan E. K."/>
            <person name="Rhodes N."/>
            <person name="Thang M."/>
            <person name="Chan C."/>
        </authorList>
    </citation>
    <scope>NUCLEOTIDE SEQUENCE</scope>
</reference>
<dbReference type="Proteomes" id="UP000604046">
    <property type="component" value="Unassembled WGS sequence"/>
</dbReference>
<feature type="compositionally biased region" description="Basic and acidic residues" evidence="1">
    <location>
        <begin position="43"/>
        <end position="54"/>
    </location>
</feature>
<keyword evidence="3" id="KW-1185">Reference proteome</keyword>
<name>A0A812UZL2_9DINO</name>
<sequence length="185" mass="20857">MGIYYFDFYCYGQRHRLHDNRLSLMDIMEYTAVKWEGSTGSPKESREKAPREPMEELEESGESMEDFGEEEEPDMDEEDIGELEDMPEAEGPSGKMSNHPLYEDCIRHAEEVETSVGLYDNVEVGEEGRKSLAAALKAKAVTLTKKDSPTFESAFASKLEEIHSSKGGFGASDACDFLLEHHEEL</sequence>
<gene>
    <name evidence="2" type="ORF">SNAT2548_LOCUS33550</name>
</gene>
<evidence type="ECO:0000313" key="2">
    <source>
        <dbReference type="EMBL" id="CAE7588777.1"/>
    </source>
</evidence>
<feature type="region of interest" description="Disordered" evidence="1">
    <location>
        <begin position="36"/>
        <end position="100"/>
    </location>
</feature>
<proteinExistence type="predicted"/>
<comment type="caution">
    <text evidence="2">The sequence shown here is derived from an EMBL/GenBank/DDBJ whole genome shotgun (WGS) entry which is preliminary data.</text>
</comment>